<evidence type="ECO:0000256" key="5">
    <source>
        <dbReference type="ARBA" id="ARBA00023015"/>
    </source>
</evidence>
<dbReference type="FunFam" id="3.30.890.10:FF:000012">
    <property type="entry name" value="Methyl-CpG-binding domain-containing protein 1"/>
    <property type="match status" value="1"/>
</dbReference>
<evidence type="ECO:0000256" key="9">
    <source>
        <dbReference type="ARBA" id="ARBA00037139"/>
    </source>
</evidence>
<dbReference type="AlphaFoldDB" id="A0A9P0ZHU9"/>
<sequence length="344" mass="38888">MEQHMDPHTGRNAKIHITSSIRSSLDIMKSEPNDVEGTSPVVCESALQNPKNTNSGGEQVDTCTEDDEHENVQNQLVLYDPSVNGEPVTDQPVSPSLRKVLFPNHSSYAQRVLPSVGAFTVQCANCFKWRLIPTKEKYEEIREHILEDPFFCETAREWRPEISCDDPPDLTQDDSRLWAIDKPNISQPPPGWERLLRIRGEGGYKFADVYYVAPSGKRLRSMVEIQKYLDEHPVYVAEGVKMSQFSFLIPKPLQKDYVKKRTHHSTPSLEDTTPQIAGLLESSEVKSITWVGSDEEDTDLRLGGPLLSNAPDPSEPLSLSSSSMKKKKKKRKIPSEFMPVSFDY</sequence>
<keyword evidence="8" id="KW-0539">Nucleus</keyword>
<dbReference type="PANTHER" id="PTHR12396">
    <property type="entry name" value="METHYL-CPG BINDING PROTEIN, MBD"/>
    <property type="match status" value="1"/>
</dbReference>
<feature type="compositionally biased region" description="Low complexity" evidence="10">
    <location>
        <begin position="311"/>
        <end position="323"/>
    </location>
</feature>
<evidence type="ECO:0000256" key="1">
    <source>
        <dbReference type="ARBA" id="ARBA00004123"/>
    </source>
</evidence>
<dbReference type="GO" id="GO:0008270">
    <property type="term" value="F:zinc ion binding"/>
    <property type="evidence" value="ECO:0007669"/>
    <property type="project" value="UniProtKB-KW"/>
</dbReference>
<keyword evidence="4" id="KW-0862">Zinc</keyword>
<keyword evidence="14" id="KW-1185">Reference proteome</keyword>
<feature type="domain" description="CW-type" evidence="12">
    <location>
        <begin position="113"/>
        <end position="172"/>
    </location>
</feature>
<proteinExistence type="predicted"/>
<feature type="region of interest" description="Disordered" evidence="10">
    <location>
        <begin position="300"/>
        <end position="333"/>
    </location>
</feature>
<comment type="function">
    <text evidence="9">Probable transcriptional regulator.</text>
</comment>
<dbReference type="CDD" id="cd01396">
    <property type="entry name" value="MeCP2_MBD"/>
    <property type="match status" value="1"/>
</dbReference>
<dbReference type="GO" id="GO:0003677">
    <property type="term" value="F:DNA binding"/>
    <property type="evidence" value="ECO:0007669"/>
    <property type="project" value="UniProtKB-KW"/>
</dbReference>
<dbReference type="Proteomes" id="UP001152484">
    <property type="component" value="Unassembled WGS sequence"/>
</dbReference>
<keyword evidence="2" id="KW-0479">Metal-binding</keyword>
<name>A0A9P0ZHU9_CUSEU</name>
<evidence type="ECO:0000256" key="2">
    <source>
        <dbReference type="ARBA" id="ARBA00022723"/>
    </source>
</evidence>
<keyword evidence="7" id="KW-0804">Transcription</keyword>
<keyword evidence="5" id="KW-0805">Transcription regulation</keyword>
<dbReference type="InterPro" id="IPR001739">
    <property type="entry name" value="Methyl_CpG_DNA-bd"/>
</dbReference>
<evidence type="ECO:0000256" key="7">
    <source>
        <dbReference type="ARBA" id="ARBA00023163"/>
    </source>
</evidence>
<dbReference type="PANTHER" id="PTHR12396:SF0">
    <property type="entry name" value="METHYL-CPG BINDING DOMAIN PROTEIN-LIKE, ISOFORM C"/>
    <property type="match status" value="1"/>
</dbReference>
<evidence type="ECO:0000313" key="13">
    <source>
        <dbReference type="EMBL" id="CAH9101727.1"/>
    </source>
</evidence>
<protein>
    <submittedName>
        <fullName evidence="13">Uncharacterized protein</fullName>
    </submittedName>
</protein>
<evidence type="ECO:0000256" key="6">
    <source>
        <dbReference type="ARBA" id="ARBA00023125"/>
    </source>
</evidence>
<dbReference type="SUPFAM" id="SSF54171">
    <property type="entry name" value="DNA-binding domain"/>
    <property type="match status" value="1"/>
</dbReference>
<dbReference type="OrthoDB" id="10072024at2759"/>
<feature type="region of interest" description="Disordered" evidence="10">
    <location>
        <begin position="1"/>
        <end position="20"/>
    </location>
</feature>
<keyword evidence="6" id="KW-0238">DNA-binding</keyword>
<dbReference type="Gene3D" id="3.30.890.10">
    <property type="entry name" value="Methyl-cpg-binding Protein 2, Chain A"/>
    <property type="match status" value="1"/>
</dbReference>
<dbReference type="SMART" id="SM00391">
    <property type="entry name" value="MBD"/>
    <property type="match status" value="1"/>
</dbReference>
<dbReference type="Pfam" id="PF01429">
    <property type="entry name" value="MBD"/>
    <property type="match status" value="1"/>
</dbReference>
<gene>
    <name evidence="13" type="ORF">CEURO_LOCUS15525</name>
</gene>
<dbReference type="Pfam" id="PF07496">
    <property type="entry name" value="zf-CW"/>
    <property type="match status" value="1"/>
</dbReference>
<dbReference type="InterPro" id="IPR011124">
    <property type="entry name" value="Znf_CW"/>
</dbReference>
<dbReference type="PROSITE" id="PS50982">
    <property type="entry name" value="MBD"/>
    <property type="match status" value="1"/>
</dbReference>
<dbReference type="PROSITE" id="PS51050">
    <property type="entry name" value="ZF_CW"/>
    <property type="match status" value="1"/>
</dbReference>
<accession>A0A9P0ZHU9</accession>
<evidence type="ECO:0000256" key="10">
    <source>
        <dbReference type="SAM" id="MobiDB-lite"/>
    </source>
</evidence>
<organism evidence="13 14">
    <name type="scientific">Cuscuta europaea</name>
    <name type="common">European dodder</name>
    <dbReference type="NCBI Taxonomy" id="41803"/>
    <lineage>
        <taxon>Eukaryota</taxon>
        <taxon>Viridiplantae</taxon>
        <taxon>Streptophyta</taxon>
        <taxon>Embryophyta</taxon>
        <taxon>Tracheophyta</taxon>
        <taxon>Spermatophyta</taxon>
        <taxon>Magnoliopsida</taxon>
        <taxon>eudicotyledons</taxon>
        <taxon>Gunneridae</taxon>
        <taxon>Pentapetalae</taxon>
        <taxon>asterids</taxon>
        <taxon>lamiids</taxon>
        <taxon>Solanales</taxon>
        <taxon>Convolvulaceae</taxon>
        <taxon>Cuscuteae</taxon>
        <taxon>Cuscuta</taxon>
        <taxon>Cuscuta subgen. Cuscuta</taxon>
    </lineage>
</organism>
<evidence type="ECO:0000313" key="14">
    <source>
        <dbReference type="Proteomes" id="UP001152484"/>
    </source>
</evidence>
<dbReference type="Gene3D" id="3.30.40.100">
    <property type="match status" value="1"/>
</dbReference>
<comment type="subcellular location">
    <subcellularLocation>
        <location evidence="1">Nucleus</location>
    </subcellularLocation>
</comment>
<dbReference type="EMBL" id="CAMAPE010000038">
    <property type="protein sequence ID" value="CAH9101727.1"/>
    <property type="molecule type" value="Genomic_DNA"/>
</dbReference>
<comment type="caution">
    <text evidence="13">The sequence shown here is derived from an EMBL/GenBank/DDBJ whole genome shotgun (WGS) entry which is preliminary data.</text>
</comment>
<dbReference type="GO" id="GO:0000118">
    <property type="term" value="C:histone deacetylase complex"/>
    <property type="evidence" value="ECO:0007669"/>
    <property type="project" value="UniProtKB-ARBA"/>
</dbReference>
<feature type="domain" description="MBD" evidence="11">
    <location>
        <begin position="178"/>
        <end position="252"/>
    </location>
</feature>
<evidence type="ECO:0000256" key="4">
    <source>
        <dbReference type="ARBA" id="ARBA00022833"/>
    </source>
</evidence>
<evidence type="ECO:0000256" key="8">
    <source>
        <dbReference type="ARBA" id="ARBA00023242"/>
    </source>
</evidence>
<reference evidence="13" key="1">
    <citation type="submission" date="2022-07" db="EMBL/GenBank/DDBJ databases">
        <authorList>
            <person name="Macas J."/>
            <person name="Novak P."/>
            <person name="Neumann P."/>
        </authorList>
    </citation>
    <scope>NUCLEOTIDE SEQUENCE</scope>
</reference>
<evidence type="ECO:0000259" key="11">
    <source>
        <dbReference type="PROSITE" id="PS50982"/>
    </source>
</evidence>
<evidence type="ECO:0000256" key="3">
    <source>
        <dbReference type="ARBA" id="ARBA00022771"/>
    </source>
</evidence>
<dbReference type="InterPro" id="IPR016177">
    <property type="entry name" value="DNA-bd_dom_sf"/>
</dbReference>
<keyword evidence="3" id="KW-0863">Zinc-finger</keyword>
<evidence type="ECO:0000259" key="12">
    <source>
        <dbReference type="PROSITE" id="PS51050"/>
    </source>
</evidence>
<dbReference type="FunFam" id="3.30.40.100:FF:000008">
    <property type="entry name" value="Methyl-CpG-binding domain-containing protein 2"/>
    <property type="match status" value="1"/>
</dbReference>